<sequence>MVTVKFKPVCECGYIFKSFEYDPDFNEYELRRKIRTPYMMEGSHYEPEYCPKCGQRICNFTIPVFYQNGKITYKE</sequence>
<organism evidence="1 2">
    <name type="scientific">[Ruminococcus] lactaris</name>
    <dbReference type="NCBI Taxonomy" id="46228"/>
    <lineage>
        <taxon>Bacteria</taxon>
        <taxon>Bacillati</taxon>
        <taxon>Bacillota</taxon>
        <taxon>Clostridia</taxon>
        <taxon>Lachnospirales</taxon>
        <taxon>Lachnospiraceae</taxon>
        <taxon>Mediterraneibacter</taxon>
    </lineage>
</organism>
<evidence type="ECO:0000313" key="2">
    <source>
        <dbReference type="Proteomes" id="UP000284902"/>
    </source>
</evidence>
<dbReference type="Proteomes" id="UP000284902">
    <property type="component" value="Unassembled WGS sequence"/>
</dbReference>
<reference evidence="1 2" key="1">
    <citation type="submission" date="2018-08" db="EMBL/GenBank/DDBJ databases">
        <title>A genome reference for cultivated species of the human gut microbiota.</title>
        <authorList>
            <person name="Zou Y."/>
            <person name="Xue W."/>
            <person name="Luo G."/>
        </authorList>
    </citation>
    <scope>NUCLEOTIDE SEQUENCE [LARGE SCALE GENOMIC DNA]</scope>
    <source>
        <strain evidence="1 2">AM25-1LB</strain>
    </source>
</reference>
<dbReference type="RefSeq" id="WP_118212593.1">
    <property type="nucleotide sequence ID" value="NZ_JAQEAN010000008.1"/>
</dbReference>
<evidence type="ECO:0000313" key="1">
    <source>
        <dbReference type="EMBL" id="RHF62343.1"/>
    </source>
</evidence>
<gene>
    <name evidence="1" type="ORF">DW672_03635</name>
</gene>
<dbReference type="EMBL" id="QRHG01000006">
    <property type="protein sequence ID" value="RHF62343.1"/>
    <property type="molecule type" value="Genomic_DNA"/>
</dbReference>
<dbReference type="AlphaFoldDB" id="A0A414P874"/>
<comment type="caution">
    <text evidence="1">The sequence shown here is derived from an EMBL/GenBank/DDBJ whole genome shotgun (WGS) entry which is preliminary data.</text>
</comment>
<protein>
    <submittedName>
        <fullName evidence="1">Uncharacterized protein</fullName>
    </submittedName>
</protein>
<proteinExistence type="predicted"/>
<accession>A0A414P874</accession>
<name>A0A414P874_9FIRM</name>